<dbReference type="Pfam" id="PF05383">
    <property type="entry name" value="La"/>
    <property type="match status" value="1"/>
</dbReference>
<dbReference type="SUPFAM" id="SSF46785">
    <property type="entry name" value="Winged helix' DNA-binding domain"/>
    <property type="match status" value="1"/>
</dbReference>
<dbReference type="PROSITE" id="PS50961">
    <property type="entry name" value="HTH_LA"/>
    <property type="match status" value="1"/>
</dbReference>
<feature type="region of interest" description="Disordered" evidence="3">
    <location>
        <begin position="191"/>
        <end position="230"/>
    </location>
</feature>
<dbReference type="WBParaSite" id="SVE_0417800.2">
    <property type="protein sequence ID" value="SVE_0417800.2"/>
    <property type="gene ID" value="SVE_0417800"/>
</dbReference>
<dbReference type="Gene3D" id="1.10.10.10">
    <property type="entry name" value="Winged helix-like DNA-binding domain superfamily/Winged helix DNA-binding domain"/>
    <property type="match status" value="1"/>
</dbReference>
<feature type="compositionally biased region" description="Polar residues" evidence="3">
    <location>
        <begin position="252"/>
        <end position="270"/>
    </location>
</feature>
<feature type="region of interest" description="Disordered" evidence="3">
    <location>
        <begin position="252"/>
        <end position="318"/>
    </location>
</feature>
<evidence type="ECO:0000256" key="3">
    <source>
        <dbReference type="SAM" id="MobiDB-lite"/>
    </source>
</evidence>
<name>A0A0K0F5T6_STRVS</name>
<feature type="compositionally biased region" description="Basic residues" evidence="3">
    <location>
        <begin position="78"/>
        <end position="90"/>
    </location>
</feature>
<evidence type="ECO:0000313" key="5">
    <source>
        <dbReference type="Proteomes" id="UP000035680"/>
    </source>
</evidence>
<dbReference type="PANTHER" id="PTHR22792:SF132">
    <property type="entry name" value="LA-RELATED PROTEIN 1"/>
    <property type="match status" value="1"/>
</dbReference>
<dbReference type="SMART" id="SM00715">
    <property type="entry name" value="LA"/>
    <property type="match status" value="1"/>
</dbReference>
<feature type="compositionally biased region" description="Basic and acidic residues" evidence="3">
    <location>
        <begin position="304"/>
        <end position="316"/>
    </location>
</feature>
<feature type="compositionally biased region" description="Polar residues" evidence="3">
    <location>
        <begin position="39"/>
        <end position="69"/>
    </location>
</feature>
<dbReference type="Proteomes" id="UP000035680">
    <property type="component" value="Unassembled WGS sequence"/>
</dbReference>
<dbReference type="STRING" id="75913.A0A0K0F5T6"/>
<accession>A0A0K0F5T6</accession>
<organism evidence="5 6">
    <name type="scientific">Strongyloides venezuelensis</name>
    <name type="common">Threadworm</name>
    <dbReference type="NCBI Taxonomy" id="75913"/>
    <lineage>
        <taxon>Eukaryota</taxon>
        <taxon>Metazoa</taxon>
        <taxon>Ecdysozoa</taxon>
        <taxon>Nematoda</taxon>
        <taxon>Chromadorea</taxon>
        <taxon>Rhabditida</taxon>
        <taxon>Tylenchina</taxon>
        <taxon>Panagrolaimomorpha</taxon>
        <taxon>Strongyloidoidea</taxon>
        <taxon>Strongyloididae</taxon>
        <taxon>Strongyloides</taxon>
    </lineage>
</organism>
<feature type="compositionally biased region" description="Basic residues" evidence="3">
    <location>
        <begin position="275"/>
        <end position="286"/>
    </location>
</feature>
<evidence type="ECO:0000313" key="6">
    <source>
        <dbReference type="WBParaSite" id="SVE_0417800.2"/>
    </source>
</evidence>
<proteinExistence type="predicted"/>
<feature type="region of interest" description="Disordered" evidence="3">
    <location>
        <begin position="1"/>
        <end position="101"/>
    </location>
</feature>
<feature type="compositionally biased region" description="Basic and acidic residues" evidence="3">
    <location>
        <begin position="404"/>
        <end position="419"/>
    </location>
</feature>
<feature type="region of interest" description="Disordered" evidence="3">
    <location>
        <begin position="160"/>
        <end position="179"/>
    </location>
</feature>
<feature type="compositionally biased region" description="Low complexity" evidence="3">
    <location>
        <begin position="162"/>
        <end position="177"/>
    </location>
</feature>
<dbReference type="InterPro" id="IPR036388">
    <property type="entry name" value="WH-like_DNA-bd_sf"/>
</dbReference>
<feature type="compositionally biased region" description="Polar residues" evidence="3">
    <location>
        <begin position="1"/>
        <end position="16"/>
    </location>
</feature>
<dbReference type="GO" id="GO:0005829">
    <property type="term" value="C:cytosol"/>
    <property type="evidence" value="ECO:0007669"/>
    <property type="project" value="TreeGrafter"/>
</dbReference>
<dbReference type="InterPro" id="IPR006630">
    <property type="entry name" value="La_HTH"/>
</dbReference>
<protein>
    <submittedName>
        <fullName evidence="6">La-related protein 1 (inferred by orthology to a D. melanogaster protein)</fullName>
    </submittedName>
</protein>
<keyword evidence="5" id="KW-1185">Reference proteome</keyword>
<feature type="compositionally biased region" description="Basic residues" evidence="3">
    <location>
        <begin position="206"/>
        <end position="217"/>
    </location>
</feature>
<reference evidence="6" key="2">
    <citation type="submission" date="2015-08" db="UniProtKB">
        <authorList>
            <consortium name="WormBaseParasite"/>
        </authorList>
    </citation>
    <scope>IDENTIFICATION</scope>
</reference>
<evidence type="ECO:0000256" key="2">
    <source>
        <dbReference type="PROSITE-ProRule" id="PRU00332"/>
    </source>
</evidence>
<sequence>MTSETANPKSTSTVQGNGIMEKSDSEKGKMSFAKVLLSGDNNSSKGTIVYSSTSKNTKPTTDIDSSSITNGNSNKGNRNNKKKSNRRSGNRVKNDLKTIVNDKLQESINEVKGKTPVNYESNNKNSGKVILSPAPMPVKNAWFSGNSEILRKNLILEKEAKSSAASESGVVSKSSAAPVCVIESDDKTKQFARVESEEDQSNQKEKKLKSNNKKGKDKKISEDCNSGECGENVNKQVFVKDDKVDSTMITNINSPENLTSFSNNDTSEIQQPREKTRKKVFSKTIKKYHDSTNNGNQEDDGFDGDWKDNENNKDDTQYCYYDKGTDGYYYQNQGHQGWKKNGKNNVSSPPEKSNSPGLSTVQDQNNINGGNLIDDQSKEGGNNFNRRYKQHKGRRSGENNSNDYDYRGNRQNNHYKERGPLPSWDEAAVHVEDGTEDGEDYMETLENQFRNMGPYYALPSFDPTKAAEATAAVVPVEPQLLLPIPNLPHQTVIFPQDLTTFNRFPNQPFITTAFPSLPHVPYHPYFQPHYRNSSFGSVMSTDQIKDCILRQIEYYLSEENLVKDFFIRRKMDENGYISLLLVAGFPKIKNLTHDINLVIEAMKTSTALEMSEDCQYIRTKTNPKSWPLLDEVKNTSEESKNVTVTV</sequence>
<feature type="region of interest" description="Disordered" evidence="3">
    <location>
        <begin position="335"/>
        <end position="421"/>
    </location>
</feature>
<reference evidence="5" key="1">
    <citation type="submission" date="2014-07" db="EMBL/GenBank/DDBJ databases">
        <authorList>
            <person name="Martin A.A"/>
            <person name="De Silva N."/>
        </authorList>
    </citation>
    <scope>NUCLEOTIDE SEQUENCE</scope>
</reference>
<feature type="compositionally biased region" description="Basic and acidic residues" evidence="3">
    <location>
        <begin position="191"/>
        <end position="205"/>
    </location>
</feature>
<dbReference type="GO" id="GO:0003723">
    <property type="term" value="F:RNA binding"/>
    <property type="evidence" value="ECO:0007669"/>
    <property type="project" value="UniProtKB-UniRule"/>
</dbReference>
<dbReference type="GO" id="GO:0010494">
    <property type="term" value="C:cytoplasmic stress granule"/>
    <property type="evidence" value="ECO:0007669"/>
    <property type="project" value="TreeGrafter"/>
</dbReference>
<dbReference type="AlphaFoldDB" id="A0A0K0F5T6"/>
<dbReference type="GO" id="GO:0045727">
    <property type="term" value="P:positive regulation of translation"/>
    <property type="evidence" value="ECO:0007669"/>
    <property type="project" value="TreeGrafter"/>
</dbReference>
<feature type="domain" description="HTH La-type RNA-binding" evidence="4">
    <location>
        <begin position="538"/>
        <end position="630"/>
    </location>
</feature>
<dbReference type="InterPro" id="IPR045180">
    <property type="entry name" value="La_dom_prot"/>
</dbReference>
<dbReference type="InterPro" id="IPR036390">
    <property type="entry name" value="WH_DNA-bd_sf"/>
</dbReference>
<keyword evidence="1 2" id="KW-0694">RNA-binding</keyword>
<evidence type="ECO:0000256" key="1">
    <source>
        <dbReference type="ARBA" id="ARBA00022884"/>
    </source>
</evidence>
<feature type="compositionally biased region" description="Polar residues" evidence="3">
    <location>
        <begin position="343"/>
        <end position="369"/>
    </location>
</feature>
<evidence type="ECO:0000259" key="4">
    <source>
        <dbReference type="PROSITE" id="PS50961"/>
    </source>
</evidence>
<dbReference type="PANTHER" id="PTHR22792">
    <property type="entry name" value="LUPUS LA PROTEIN-RELATED"/>
    <property type="match status" value="1"/>
</dbReference>